<evidence type="ECO:0000313" key="2">
    <source>
        <dbReference type="EMBL" id="WXB12902.1"/>
    </source>
</evidence>
<accession>A0ABZ2LQ70</accession>
<proteinExistence type="predicted"/>
<reference evidence="2 3" key="1">
    <citation type="submission" date="2021-12" db="EMBL/GenBank/DDBJ databases">
        <title>Discovery of the Pendulisporaceae a myxobacterial family with distinct sporulation behavior and unique specialized metabolism.</title>
        <authorList>
            <person name="Garcia R."/>
            <person name="Popoff A."/>
            <person name="Bader C.D."/>
            <person name="Loehr J."/>
            <person name="Walesch S."/>
            <person name="Walt C."/>
            <person name="Boldt J."/>
            <person name="Bunk B."/>
            <person name="Haeckl F.J.F.P.J."/>
            <person name="Gunesch A.P."/>
            <person name="Birkelbach J."/>
            <person name="Nuebel U."/>
            <person name="Pietschmann T."/>
            <person name="Bach T."/>
            <person name="Mueller R."/>
        </authorList>
    </citation>
    <scope>NUCLEOTIDE SEQUENCE [LARGE SCALE GENOMIC DNA]</scope>
    <source>
        <strain evidence="2 3">MSr11954</strain>
    </source>
</reference>
<dbReference type="Proteomes" id="UP001370348">
    <property type="component" value="Chromosome"/>
</dbReference>
<feature type="signal peptide" evidence="1">
    <location>
        <begin position="1"/>
        <end position="26"/>
    </location>
</feature>
<organism evidence="2 3">
    <name type="scientific">Pendulispora albinea</name>
    <dbReference type="NCBI Taxonomy" id="2741071"/>
    <lineage>
        <taxon>Bacteria</taxon>
        <taxon>Pseudomonadati</taxon>
        <taxon>Myxococcota</taxon>
        <taxon>Myxococcia</taxon>
        <taxon>Myxococcales</taxon>
        <taxon>Sorangiineae</taxon>
        <taxon>Pendulisporaceae</taxon>
        <taxon>Pendulispora</taxon>
    </lineage>
</organism>
<protein>
    <submittedName>
        <fullName evidence="2">Uncharacterized protein</fullName>
    </submittedName>
</protein>
<keyword evidence="3" id="KW-1185">Reference proteome</keyword>
<gene>
    <name evidence="2" type="ORF">LZC94_34255</name>
</gene>
<dbReference type="EMBL" id="CP089984">
    <property type="protein sequence ID" value="WXB12902.1"/>
    <property type="molecule type" value="Genomic_DNA"/>
</dbReference>
<sequence length="322" mass="34430">MKRALSIAVYRAGAASLAMRFAPAFVAGLALALAACKPDLNDRESRIEEARIVAIVAEPPEAKPGVPVTYKAVVASHDGPLDGADVRWDVCATPKLLTENGAVSPECLRDGVRPLAEPPPVGTTATGAILSDACALFGPDAPPGSFRPRDPDSTGGYYQPVRATWRSATAFARARVSCNLANAPADVTLEFNRRYVANENPRLGTLTARVDGELRPLDRLPAGRGIELAVGWEPRDAESYVALDPTTKSVVVRREAMRVSWYATAGSFETDRTGRAEGELDTFTNNVWFSGTEPGLARLWVVLRDSRGGSTYAVYTLSTVSP</sequence>
<dbReference type="RefSeq" id="WP_394822522.1">
    <property type="nucleotide sequence ID" value="NZ_CP089984.1"/>
</dbReference>
<evidence type="ECO:0000313" key="3">
    <source>
        <dbReference type="Proteomes" id="UP001370348"/>
    </source>
</evidence>
<feature type="chain" id="PRO_5047236088" evidence="1">
    <location>
        <begin position="27"/>
        <end position="322"/>
    </location>
</feature>
<keyword evidence="1" id="KW-0732">Signal</keyword>
<evidence type="ECO:0000256" key="1">
    <source>
        <dbReference type="SAM" id="SignalP"/>
    </source>
</evidence>
<name>A0ABZ2LQ70_9BACT</name>